<sequence length="140" mass="15201">MSAGARAARPQPTDVRGCDTGLRYGAAAMPSAGEAPSRRIGAVGRRSLVAPASVPCPHGLVRRFRLGVVQATRPRPVAFRPGIGPLAHEANSRNRLNVISFAGACFRSFPADLIRAIRYTVRPSRGRFRNPLFLEKLEER</sequence>
<name>E5AQU4_MYCRK</name>
<dbReference type="Proteomes" id="UP000007437">
    <property type="component" value="Chromosome"/>
</dbReference>
<evidence type="ECO:0000313" key="1">
    <source>
        <dbReference type="EMBL" id="CBW74976.1"/>
    </source>
</evidence>
<dbReference type="HOGENOM" id="CLU_1831389_0_0_4"/>
<dbReference type="EMBL" id="FR687359">
    <property type="protein sequence ID" value="CBW74976.1"/>
    <property type="molecule type" value="Genomic_DNA"/>
</dbReference>
<gene>
    <name evidence="1" type="ordered locus">RBRH_04186</name>
</gene>
<dbReference type="AlphaFoldDB" id="E5AQU4"/>
<reference evidence="1 2" key="1">
    <citation type="journal article" date="2011" name="J. Bacteriol.">
        <title>Complete genome sequence of Burkholderia rhizoxinica, an endosymbiont of Rhizopus microsporus.</title>
        <authorList>
            <person name="Lackner G."/>
            <person name="Moebius N."/>
            <person name="Partida-Martinez L."/>
            <person name="Hertweck C."/>
        </authorList>
    </citation>
    <scope>NUCLEOTIDE SEQUENCE [LARGE SCALE GENOMIC DNA]</scope>
    <source>
        <strain evidence="2">DSM 19002 / CIP 109453 / HKI 454</strain>
    </source>
</reference>
<organism evidence="1 2">
    <name type="scientific">Mycetohabitans rhizoxinica (strain DSM 19002 / CIP 109453 / HKI 454)</name>
    <name type="common">Paraburkholderia rhizoxinica</name>
    <dbReference type="NCBI Taxonomy" id="882378"/>
    <lineage>
        <taxon>Bacteria</taxon>
        <taxon>Pseudomonadati</taxon>
        <taxon>Pseudomonadota</taxon>
        <taxon>Betaproteobacteria</taxon>
        <taxon>Burkholderiales</taxon>
        <taxon>Burkholderiaceae</taxon>
        <taxon>Mycetohabitans</taxon>
    </lineage>
</organism>
<dbReference type="STRING" id="882378.RBRH_04186"/>
<protein>
    <submittedName>
        <fullName evidence="1">Uncharacterized protein</fullName>
    </submittedName>
</protein>
<evidence type="ECO:0000313" key="2">
    <source>
        <dbReference type="Proteomes" id="UP000007437"/>
    </source>
</evidence>
<proteinExistence type="predicted"/>
<accession>E5AQU4</accession>
<dbReference type="KEGG" id="brh:RBRH_04186"/>